<protein>
    <recommendedName>
        <fullName evidence="4">Lipoprotein</fullName>
    </recommendedName>
</protein>
<evidence type="ECO:0008006" key="4">
    <source>
        <dbReference type="Google" id="ProtNLM"/>
    </source>
</evidence>
<dbReference type="RefSeq" id="WP_080918048.1">
    <property type="nucleotide sequence ID" value="NZ_MDET01000002.1"/>
</dbReference>
<comment type="caution">
    <text evidence="2">The sequence shown here is derived from an EMBL/GenBank/DDBJ whole genome shotgun (WGS) entry which is preliminary data.</text>
</comment>
<evidence type="ECO:0000256" key="1">
    <source>
        <dbReference type="SAM" id="SignalP"/>
    </source>
</evidence>
<dbReference type="AlphaFoldDB" id="A0A1V8RVK9"/>
<dbReference type="STRING" id="1873176.BFN67_10565"/>
<dbReference type="EMBL" id="MDET01000002">
    <property type="protein sequence ID" value="OQM77212.1"/>
    <property type="molecule type" value="Genomic_DNA"/>
</dbReference>
<dbReference type="PROSITE" id="PS51257">
    <property type="entry name" value="PROKAR_LIPOPROTEIN"/>
    <property type="match status" value="1"/>
</dbReference>
<reference evidence="2 3" key="1">
    <citation type="journal article" date="2016" name="Int. J. Syst. Evol. Microbiol.">
        <title>Pseudaminobacter manganicus sp. nov., isolated from sludge of a manganese mine.</title>
        <authorList>
            <person name="Li J."/>
            <person name="Huang J."/>
            <person name="Liao S."/>
            <person name="Wang G."/>
        </authorList>
    </citation>
    <scope>NUCLEOTIDE SEQUENCE [LARGE SCALE GENOMIC DNA]</scope>
    <source>
        <strain evidence="2 3">JH-7</strain>
    </source>
</reference>
<evidence type="ECO:0000313" key="2">
    <source>
        <dbReference type="EMBL" id="OQM77212.1"/>
    </source>
</evidence>
<keyword evidence="3" id="KW-1185">Reference proteome</keyword>
<feature type="chain" id="PRO_5012483857" description="Lipoprotein" evidence="1">
    <location>
        <begin position="26"/>
        <end position="286"/>
    </location>
</feature>
<keyword evidence="1" id="KW-0732">Signal</keyword>
<dbReference type="OrthoDB" id="8062956at2"/>
<name>A0A1V8RVK9_9HYPH</name>
<proteinExistence type="predicted"/>
<gene>
    <name evidence="2" type="ORF">BFN67_10565</name>
</gene>
<organism evidence="2 3">
    <name type="scientific">Manganibacter manganicus</name>
    <dbReference type="NCBI Taxonomy" id="1873176"/>
    <lineage>
        <taxon>Bacteria</taxon>
        <taxon>Pseudomonadati</taxon>
        <taxon>Pseudomonadota</taxon>
        <taxon>Alphaproteobacteria</taxon>
        <taxon>Hyphomicrobiales</taxon>
        <taxon>Phyllobacteriaceae</taxon>
        <taxon>Manganibacter</taxon>
    </lineage>
</organism>
<feature type="signal peptide" evidence="1">
    <location>
        <begin position="1"/>
        <end position="25"/>
    </location>
</feature>
<sequence length="286" mass="29919">MRVPSAAISGAAVFGLSLLAGLACAHADDADGGKQKPIPFAGGEFTITQKEDYGEKTLAYDGKALASDYFVNYTGTVKVEGIDVAMFDVGSGGNACGPAVVMAWKPEGSGIESVSVGEDECGAPPVAINQDAIYFVPWLMPGGTAPVRKWSPIHGMTLAGNLTYMPDPGTGWKDIKQSYEYILDAFHNEAVYKAATQMLGDRLTEMTTSLLVGSGTEKTASGVVYGSGCVPHNCGGNDGFMAIDAKGEKLYFARQGDNGKADAWPALDTWPADLSKAVNKAFAPPQ</sequence>
<dbReference type="Proteomes" id="UP000191905">
    <property type="component" value="Unassembled WGS sequence"/>
</dbReference>
<accession>A0A1V8RVK9</accession>
<evidence type="ECO:0000313" key="3">
    <source>
        <dbReference type="Proteomes" id="UP000191905"/>
    </source>
</evidence>